<evidence type="ECO:0000256" key="7">
    <source>
        <dbReference type="ARBA" id="ARBA00023237"/>
    </source>
</evidence>
<keyword evidence="5" id="KW-0732">Signal</keyword>
<dbReference type="AlphaFoldDB" id="A0A4E0REE1"/>
<dbReference type="PANTHER" id="PTHR11319:SF35">
    <property type="entry name" value="OUTER MEMBRANE PROTEIN PMPC-RELATED"/>
    <property type="match status" value="1"/>
</dbReference>
<dbReference type="Pfam" id="PF02415">
    <property type="entry name" value="Chlam_PMP"/>
    <property type="match status" value="4"/>
</dbReference>
<keyword evidence="9" id="KW-1185">Reference proteome</keyword>
<evidence type="ECO:0000313" key="9">
    <source>
        <dbReference type="Proteomes" id="UP000030428"/>
    </source>
</evidence>
<reference evidence="8 9" key="1">
    <citation type="journal article" date="2016" name="Front. Microbiol.">
        <title>Single-Cell (Meta-)Genomics of a Dimorphic Candidatus Thiomargarita nelsonii Reveals Genomic Plasticity.</title>
        <authorList>
            <person name="Flood B.E."/>
            <person name="Fliss P."/>
            <person name="Jones D.S."/>
            <person name="Dick G.J."/>
            <person name="Jain S."/>
            <person name="Kaster A.K."/>
            <person name="Winkel M."/>
            <person name="Mussmann M."/>
            <person name="Bailey J."/>
        </authorList>
    </citation>
    <scope>NUCLEOTIDE SEQUENCE [LARGE SCALE GENOMIC DNA]</scope>
    <source>
        <strain evidence="8">Hydrate Ridge</strain>
    </source>
</reference>
<keyword evidence="4" id="KW-0964">Secreted</keyword>
<evidence type="ECO:0000313" key="8">
    <source>
        <dbReference type="EMBL" id="TGO02246.1"/>
    </source>
</evidence>
<dbReference type="GO" id="GO:0005576">
    <property type="term" value="C:extracellular region"/>
    <property type="evidence" value="ECO:0007669"/>
    <property type="project" value="UniProtKB-SubCell"/>
</dbReference>
<keyword evidence="7" id="KW-0998">Cell outer membrane</keyword>
<comment type="subcellular location">
    <subcellularLocation>
        <location evidence="1">Cell envelope</location>
    </subcellularLocation>
    <subcellularLocation>
        <location evidence="2">Cell outer membrane</location>
    </subcellularLocation>
    <subcellularLocation>
        <location evidence="3">Secreted</location>
    </subcellularLocation>
</comment>
<comment type="caution">
    <text evidence="8">The sequence shown here is derived from an EMBL/GenBank/DDBJ whole genome shotgun (WGS) entry which is preliminary data.</text>
</comment>
<accession>A0A4E0REE1</accession>
<dbReference type="InterPro" id="IPR003368">
    <property type="entry name" value="POMP_repeat"/>
</dbReference>
<sequence length="389" mass="39693">MAINSAQDLDEIRVEVGTYNCTGLSIPSNKSFEHGLKISGGWDSGFENRSDDPALTVLDGEEKGRILTVSASVVAIEGLSFINGKISGYGNNGGAIYGDGKVSIANCVFSNNSVTGYESDGGGAVYNSGNITNSTFSNNSASNYGGAVYQSGHITNSTFSNNSAHYHGGAVYESGNITNSIFSNNSASNYGGGAVSGSGNITNSTFTSNSANSGGAVSGSGNITNSTFSNNSSNSIGGAVVGGNITNCTFNNNTAKHGGAVSYGTLINCTLANNTASSSGGAFYGSGTILNSIFAQNQAADEPNDIASERSLRIDYTLVNDMTGGVDLGTHFIMGDPRFVDAENGDFHLRSDSPAIDVGDDSVVDVEVDLDGNQRIVGGGVDLGAFEVQ</sequence>
<evidence type="ECO:0000256" key="4">
    <source>
        <dbReference type="ARBA" id="ARBA00022525"/>
    </source>
</evidence>
<protein>
    <recommendedName>
        <fullName evidence="10">Polymorphic outer membrane protein</fullName>
    </recommendedName>
</protein>
<evidence type="ECO:0000256" key="5">
    <source>
        <dbReference type="ARBA" id="ARBA00022729"/>
    </source>
</evidence>
<dbReference type="Gene3D" id="2.160.20.10">
    <property type="entry name" value="Single-stranded right-handed beta-helix, Pectin lyase-like"/>
    <property type="match status" value="1"/>
</dbReference>
<proteinExistence type="predicted"/>
<organism evidence="8 9">
    <name type="scientific">Candidatus Thiomargarita nelsonii</name>
    <dbReference type="NCBI Taxonomy" id="1003181"/>
    <lineage>
        <taxon>Bacteria</taxon>
        <taxon>Pseudomonadati</taxon>
        <taxon>Pseudomonadota</taxon>
        <taxon>Gammaproteobacteria</taxon>
        <taxon>Thiotrichales</taxon>
        <taxon>Thiotrichaceae</taxon>
        <taxon>Thiomargarita</taxon>
    </lineage>
</organism>
<dbReference type="InterPro" id="IPR012334">
    <property type="entry name" value="Pectin_lyas_fold"/>
</dbReference>
<evidence type="ECO:0000256" key="1">
    <source>
        <dbReference type="ARBA" id="ARBA00004196"/>
    </source>
</evidence>
<evidence type="ECO:0000256" key="6">
    <source>
        <dbReference type="ARBA" id="ARBA00023136"/>
    </source>
</evidence>
<dbReference type="InterPro" id="IPR059226">
    <property type="entry name" value="Choice_anch_Q_dom"/>
</dbReference>
<keyword evidence="6" id="KW-0472">Membrane</keyword>
<dbReference type="InterPro" id="IPR011050">
    <property type="entry name" value="Pectin_lyase_fold/virulence"/>
</dbReference>
<gene>
    <name evidence="8" type="ORF">PN36_28055</name>
</gene>
<evidence type="ECO:0000256" key="3">
    <source>
        <dbReference type="ARBA" id="ARBA00004613"/>
    </source>
</evidence>
<dbReference type="GO" id="GO:0009279">
    <property type="term" value="C:cell outer membrane"/>
    <property type="evidence" value="ECO:0007669"/>
    <property type="project" value="UniProtKB-SubCell"/>
</dbReference>
<evidence type="ECO:0000256" key="2">
    <source>
        <dbReference type="ARBA" id="ARBA00004442"/>
    </source>
</evidence>
<dbReference type="NCBIfam" id="NF041518">
    <property type="entry name" value="choice_anch_Q"/>
    <property type="match status" value="1"/>
</dbReference>
<dbReference type="Proteomes" id="UP000030428">
    <property type="component" value="Unassembled WGS sequence"/>
</dbReference>
<evidence type="ECO:0008006" key="10">
    <source>
        <dbReference type="Google" id="ProtNLM"/>
    </source>
</evidence>
<dbReference type="PANTHER" id="PTHR11319">
    <property type="entry name" value="G PROTEIN-COUPLED RECEPTOR-RELATED"/>
    <property type="match status" value="1"/>
</dbReference>
<dbReference type="EMBL" id="JSZA02000178">
    <property type="protein sequence ID" value="TGO02246.1"/>
    <property type="molecule type" value="Genomic_DNA"/>
</dbReference>
<name>A0A4E0REE1_9GAMM</name>
<dbReference type="SUPFAM" id="SSF51126">
    <property type="entry name" value="Pectin lyase-like"/>
    <property type="match status" value="1"/>
</dbReference>